<dbReference type="GO" id="GO:0005524">
    <property type="term" value="F:ATP binding"/>
    <property type="evidence" value="ECO:0007669"/>
    <property type="project" value="UniProtKB-UniRule"/>
</dbReference>
<dbReference type="EMBL" id="NHRJ02000001">
    <property type="protein sequence ID" value="PZE22711.1"/>
    <property type="molecule type" value="Genomic_DNA"/>
</dbReference>
<dbReference type="Pfam" id="PF12705">
    <property type="entry name" value="PDDEXK_1"/>
    <property type="match status" value="1"/>
</dbReference>
<keyword evidence="18" id="KW-1185">Reference proteome</keyword>
<evidence type="ECO:0000313" key="17">
    <source>
        <dbReference type="EMBL" id="PZE22711.1"/>
    </source>
</evidence>
<comment type="caution">
    <text evidence="17">The sequence shown here is derived from an EMBL/GenBank/DDBJ whole genome shotgun (WGS) entry which is preliminary data.</text>
</comment>
<keyword evidence="5 14" id="KW-0227">DNA damage</keyword>
<dbReference type="InterPro" id="IPR049035">
    <property type="entry name" value="ADDB_N"/>
</dbReference>
<evidence type="ECO:0000256" key="15">
    <source>
        <dbReference type="SAM" id="MobiDB-lite"/>
    </source>
</evidence>
<evidence type="ECO:0000256" key="14">
    <source>
        <dbReference type="HAMAP-Rule" id="MF_01452"/>
    </source>
</evidence>
<evidence type="ECO:0000256" key="4">
    <source>
        <dbReference type="ARBA" id="ARBA00022741"/>
    </source>
</evidence>
<dbReference type="InterPro" id="IPR014140">
    <property type="entry name" value="DNA_helicase_suAddB"/>
</dbReference>
<keyword evidence="12 14" id="KW-0238">DNA-binding</keyword>
<feature type="binding site" evidence="14">
    <location>
        <position position="1148"/>
    </location>
    <ligand>
        <name>[4Fe-4S] cluster</name>
        <dbReference type="ChEBI" id="CHEBI:49883"/>
    </ligand>
</feature>
<keyword evidence="1 14" id="KW-0004">4Fe-4S</keyword>
<evidence type="ECO:0000313" key="18">
    <source>
        <dbReference type="Proteomes" id="UP000214746"/>
    </source>
</evidence>
<evidence type="ECO:0000256" key="8">
    <source>
        <dbReference type="ARBA" id="ARBA00022839"/>
    </source>
</evidence>
<dbReference type="PANTHER" id="PTHR30591">
    <property type="entry name" value="RECBCD ENZYME SUBUNIT RECC"/>
    <property type="match status" value="1"/>
</dbReference>
<dbReference type="Gene3D" id="6.10.140.1030">
    <property type="match status" value="1"/>
</dbReference>
<keyword evidence="11 14" id="KW-0411">Iron-sulfur</keyword>
<evidence type="ECO:0000256" key="2">
    <source>
        <dbReference type="ARBA" id="ARBA00022722"/>
    </source>
</evidence>
<dbReference type="GO" id="GO:0003690">
    <property type="term" value="F:double-stranded DNA binding"/>
    <property type="evidence" value="ECO:0007669"/>
    <property type="project" value="UniProtKB-UniRule"/>
</dbReference>
<dbReference type="InterPro" id="IPR027417">
    <property type="entry name" value="P-loop_NTPase"/>
</dbReference>
<dbReference type="Proteomes" id="UP000214746">
    <property type="component" value="Unassembled WGS sequence"/>
</dbReference>
<dbReference type="GO" id="GO:0008409">
    <property type="term" value="F:5'-3' exonuclease activity"/>
    <property type="evidence" value="ECO:0007669"/>
    <property type="project" value="UniProtKB-UniRule"/>
</dbReference>
<dbReference type="EC" id="3.1.-.-" evidence="14"/>
<evidence type="ECO:0000256" key="12">
    <source>
        <dbReference type="ARBA" id="ARBA00023125"/>
    </source>
</evidence>
<comment type="cofactor">
    <cofactor evidence="14">
        <name>[4Fe-4S] cluster</name>
        <dbReference type="ChEBI" id="CHEBI:49883"/>
    </cofactor>
    <text evidence="14">Binds 1 [4Fe-4S] cluster.</text>
</comment>
<dbReference type="InterPro" id="IPR038726">
    <property type="entry name" value="PDDEXK_AddAB-type"/>
</dbReference>
<keyword evidence="4 14" id="KW-0547">Nucleotide-binding</keyword>
<feature type="domain" description="UvrD-like helicase C-terminal" evidence="16">
    <location>
        <begin position="283"/>
        <end position="606"/>
    </location>
</feature>
<dbReference type="SUPFAM" id="SSF52540">
    <property type="entry name" value="P-loop containing nucleoside triphosphate hydrolases"/>
    <property type="match status" value="1"/>
</dbReference>
<comment type="similarity">
    <text evidence="14">Belongs to the helicase family. AddB/RexB type 1 subfamily.</text>
</comment>
<evidence type="ECO:0000256" key="6">
    <source>
        <dbReference type="ARBA" id="ARBA00022801"/>
    </source>
</evidence>
<keyword evidence="8 14" id="KW-0269">Exonuclease</keyword>
<comment type="miscellaneous">
    <text evidence="14">Despite having conserved helicase domains, this subunit does not have helicase activity.</text>
</comment>
<evidence type="ECO:0000256" key="13">
    <source>
        <dbReference type="ARBA" id="ARBA00023204"/>
    </source>
</evidence>
<dbReference type="GO" id="GO:0046872">
    <property type="term" value="F:metal ion binding"/>
    <property type="evidence" value="ECO:0007669"/>
    <property type="project" value="UniProtKB-KW"/>
</dbReference>
<evidence type="ECO:0000256" key="10">
    <source>
        <dbReference type="ARBA" id="ARBA00023004"/>
    </source>
</evidence>
<dbReference type="Pfam" id="PF21445">
    <property type="entry name" value="ADDB_N"/>
    <property type="match status" value="1"/>
</dbReference>
<dbReference type="GO" id="GO:0004386">
    <property type="term" value="F:helicase activity"/>
    <property type="evidence" value="ECO:0007669"/>
    <property type="project" value="UniProtKB-KW"/>
</dbReference>
<evidence type="ECO:0000256" key="3">
    <source>
        <dbReference type="ARBA" id="ARBA00022723"/>
    </source>
</evidence>
<evidence type="ECO:0000256" key="5">
    <source>
        <dbReference type="ARBA" id="ARBA00022763"/>
    </source>
</evidence>
<comment type="subunit">
    <text evidence="14">Heterodimer of AddA and AddB.</text>
</comment>
<keyword evidence="3 14" id="KW-0479">Metal-binding</keyword>
<reference evidence="17" key="1">
    <citation type="submission" date="2018-06" db="EMBL/GenBank/DDBJ databases">
        <title>Paenibacillus xerothermodurans sp. nov. an extremely dry heat resistant spore forming bacterium isolated from the soil of Cape Canaveral, Florida.</title>
        <authorList>
            <person name="Seuylemezian A."/>
            <person name="Kaur N."/>
            <person name="Patil P."/>
            <person name="Patil P."/>
            <person name="Mayilraj S."/>
            <person name="Vaishampayan P."/>
        </authorList>
    </citation>
    <scope>NUCLEOTIDE SEQUENCE [LARGE SCALE GENOMIC DNA]</scope>
    <source>
        <strain evidence="17">ATCC 27380</strain>
    </source>
</reference>
<name>A0A2W1NHU2_PAEXE</name>
<keyword evidence="2 14" id="KW-0540">Nuclease</keyword>
<dbReference type="PANTHER" id="PTHR30591:SF1">
    <property type="entry name" value="RECBCD ENZYME SUBUNIT RECC"/>
    <property type="match status" value="1"/>
</dbReference>
<keyword evidence="13 14" id="KW-0234">DNA repair</keyword>
<comment type="function">
    <text evidence="14">The heterodimer acts as both an ATP-dependent DNA helicase and an ATP-dependent, dual-direction single-stranded exonuclease. Recognizes the chi site generating a DNA molecule suitable for the initiation of homologous recombination. The AddB subunit has 5' -&gt; 3' nuclease activity but not helicase activity.</text>
</comment>
<evidence type="ECO:0000256" key="9">
    <source>
        <dbReference type="ARBA" id="ARBA00022840"/>
    </source>
</evidence>
<dbReference type="Gene3D" id="3.40.50.300">
    <property type="entry name" value="P-loop containing nucleotide triphosphate hydrolases"/>
    <property type="match status" value="4"/>
</dbReference>
<feature type="region of interest" description="Disordered" evidence="15">
    <location>
        <begin position="1245"/>
        <end position="1300"/>
    </location>
</feature>
<dbReference type="GO" id="GO:0051539">
    <property type="term" value="F:4 iron, 4 sulfur cluster binding"/>
    <property type="evidence" value="ECO:0007669"/>
    <property type="project" value="UniProtKB-KW"/>
</dbReference>
<feature type="binding site" evidence="14">
    <location>
        <position position="823"/>
    </location>
    <ligand>
        <name>[4Fe-4S] cluster</name>
        <dbReference type="ChEBI" id="CHEBI:49883"/>
    </ligand>
</feature>
<dbReference type="NCBIfam" id="TIGR02773">
    <property type="entry name" value="addB_Gpos"/>
    <property type="match status" value="1"/>
</dbReference>
<protein>
    <recommendedName>
        <fullName evidence="14">ATP-dependent helicase/deoxyribonuclease subunit B</fullName>
        <ecNumber evidence="14">3.1.-.-</ecNumber>
    </recommendedName>
    <alternativeName>
        <fullName evidence="14">ATP-dependent helicase/nuclease subunit AddB</fullName>
    </alternativeName>
</protein>
<dbReference type="PROSITE" id="PS51217">
    <property type="entry name" value="UVRD_HELICASE_CTER"/>
    <property type="match status" value="1"/>
</dbReference>
<keyword evidence="9 14" id="KW-0067">ATP-binding</keyword>
<dbReference type="HAMAP" id="MF_01452">
    <property type="entry name" value="AddB_type1"/>
    <property type="match status" value="1"/>
</dbReference>
<evidence type="ECO:0000256" key="1">
    <source>
        <dbReference type="ARBA" id="ARBA00022485"/>
    </source>
</evidence>
<dbReference type="RefSeq" id="WP_089198480.1">
    <property type="nucleotide sequence ID" value="NZ_NHRJ02000001.1"/>
</dbReference>
<gene>
    <name evidence="14 17" type="primary">addB</name>
    <name evidence="17" type="ORF">CBW46_002795</name>
</gene>
<proteinExistence type="inferred from homology"/>
<evidence type="ECO:0000256" key="11">
    <source>
        <dbReference type="ARBA" id="ARBA00023014"/>
    </source>
</evidence>
<sequence length="1300" mass="145825">MAIKFVLGRAGSGKSEYCLRNIKEKLTEAPIGRPLILLVPEQATSLAEHALVSSPELRGTLRAQVLSFHRLAWRIMQEVGGTARLPIDATGKVLLLYKILHKNRDRLKVFHTSAEQIGFIEKITELFTEFKRYCITADGLTDFAANTLFEGPTSTSLSDKLHDLELLYGAFETELSKAYLDGEDYLTLLAAQLPESNYVRGAECWIDGFHGFTPQELAVVEVLAGSCSNLTMTLTLNREYRPGDTLHELDLFHLPARTMLQLRARFDELQIPVEKTIILASQPPVRFQNSPMLAYMEGTFEHRLKKPYGGGAAAAKPDGNPSSAETGVRLSAAVNRRAEVEGAARDILKLVREGGVRYRDIAISVRNTEGYGDLLAATLADFGIPHFFDRKRSVMHHPLVEFVRSALDVILHYWKYDAVFRCVKTDFFLPVHDGDNPDRLDRHAMDRLENYVLAFGIHGARWYDGEPWTYSLRSSLEQPDSEMNKSEEAFLHKINACRRRVVEPLLAFQNRMKCAKHVQGRVEAIYQLFTDLNVPERLEGLSQQAIQAGNPEKAREHAQVWDRLMDMLDQLVDLMGEEDVSSETFAGLMEAGMESIRLGLVPPSLDQVLIGSMDRTRTGSVKHVFVLGVNEGVIPARLKEDSVLSERERDVLTDRGMPMAEGSRRRLLDEVFLVYNAFCTPSVCLWLSYPLADEEGKSLLPSEVIRHMKRMFPFVKERLLLSEPTAAMSLSEQLDYVEHPAKTMSLLLVQLKQWLKGEPISDVWWAAYNWFVRQPGWGKRLEALMRSLRYTNEAVPLSLETSRRLYGEHVLTSVSRMERFVACPFSQFVSHGLRLKERRIYRLEAPDIGQLFHAALSMFASEVSVQPGQWARLTAEECLTIAGQVVDRLAPRLQSEILFSSKRHHYIARKLKQVIGRAAMILGEHARRGQFEPIGLEIGFGAGQPIPPLSYWLDNGVRLDVRGRIDRVDRADTEQGTLLRVIDYKSSATALHLAEVFYGLSLQMLTYLDVILTHSKAWLGTEAQPAGVLYFHVHNPLLQLKNRISAEQADAELRKKFKMRGLVRADAETARLMDGALGDASGHSQFIPVAMKADGSFYKNSSVADDGQWDILRDYVRRTIKGIGSSMTGGHVEIEPYRMGTEAACTFCAYKSVCQFDTQFEANEFKVLKPMGKDRALELIKERVASDEFEPGMPLRSPKRGGWIRRAAAMEVAAGREPSQITMDMQMNKMAEMQVLPTSKEDALPEGTAADTASGITAIERADSTGNNSPDGAPNAVLSEDEEKQTNLEAGGTKDDQEDS</sequence>
<accession>A0A2W1NHU2</accession>
<evidence type="ECO:0000256" key="7">
    <source>
        <dbReference type="ARBA" id="ARBA00022806"/>
    </source>
</evidence>
<dbReference type="InterPro" id="IPR014017">
    <property type="entry name" value="DNA_helicase_UvrD-like_C"/>
</dbReference>
<feature type="binding site" evidence="14">
    <location>
        <position position="1145"/>
    </location>
    <ligand>
        <name>[4Fe-4S] cluster</name>
        <dbReference type="ChEBI" id="CHEBI:49883"/>
    </ligand>
</feature>
<dbReference type="GO" id="GO:0000724">
    <property type="term" value="P:double-strand break repair via homologous recombination"/>
    <property type="evidence" value="ECO:0007669"/>
    <property type="project" value="UniProtKB-UniRule"/>
</dbReference>
<comment type="cofactor">
    <cofactor evidence="14">
        <name>Mg(2+)</name>
        <dbReference type="ChEBI" id="CHEBI:18420"/>
    </cofactor>
</comment>
<keyword evidence="7 14" id="KW-0347">Helicase</keyword>
<evidence type="ECO:0000259" key="16">
    <source>
        <dbReference type="PROSITE" id="PS51217"/>
    </source>
</evidence>
<feature type="binding site" evidence="14">
    <location>
        <position position="1154"/>
    </location>
    <ligand>
        <name>[4Fe-4S] cluster</name>
        <dbReference type="ChEBI" id="CHEBI:49883"/>
    </ligand>
</feature>
<dbReference type="OrthoDB" id="9758506at2"/>
<organism evidence="17 18">
    <name type="scientific">Paenibacillus xerothermodurans</name>
    <dbReference type="NCBI Taxonomy" id="1977292"/>
    <lineage>
        <taxon>Bacteria</taxon>
        <taxon>Bacillati</taxon>
        <taxon>Bacillota</taxon>
        <taxon>Bacilli</taxon>
        <taxon>Bacillales</taxon>
        <taxon>Paenibacillaceae</taxon>
        <taxon>Paenibacillus</taxon>
    </lineage>
</organism>
<keyword evidence="6 14" id="KW-0378">Hydrolase</keyword>
<keyword evidence="10 14" id="KW-0408">Iron</keyword>